<accession>A0ABX8S9Z1</accession>
<keyword evidence="4 6" id="KW-0067">ATP-binding</keyword>
<evidence type="ECO:0000256" key="1">
    <source>
        <dbReference type="ARBA" id="ARBA00005417"/>
    </source>
</evidence>
<protein>
    <submittedName>
        <fullName evidence="6">ATP-binding cassette domain-containing protein</fullName>
    </submittedName>
</protein>
<organism evidence="6 7">
    <name type="scientific">Skermania pinensis</name>
    <dbReference type="NCBI Taxonomy" id="39122"/>
    <lineage>
        <taxon>Bacteria</taxon>
        <taxon>Bacillati</taxon>
        <taxon>Actinomycetota</taxon>
        <taxon>Actinomycetes</taxon>
        <taxon>Mycobacteriales</taxon>
        <taxon>Gordoniaceae</taxon>
        <taxon>Skermania</taxon>
    </lineage>
</organism>
<name>A0ABX8S9Z1_9ACTN</name>
<dbReference type="GO" id="GO:0005524">
    <property type="term" value="F:ATP binding"/>
    <property type="evidence" value="ECO:0007669"/>
    <property type="project" value="UniProtKB-KW"/>
</dbReference>
<evidence type="ECO:0000313" key="6">
    <source>
        <dbReference type="EMBL" id="QXQ14669.1"/>
    </source>
</evidence>
<dbReference type="RefSeq" id="WP_083529899.1">
    <property type="nucleotide sequence ID" value="NZ_CBCRUZ010000004.1"/>
</dbReference>
<evidence type="ECO:0000259" key="5">
    <source>
        <dbReference type="PROSITE" id="PS50893"/>
    </source>
</evidence>
<dbReference type="InterPro" id="IPR003439">
    <property type="entry name" value="ABC_transporter-like_ATP-bd"/>
</dbReference>
<evidence type="ECO:0000256" key="4">
    <source>
        <dbReference type="ARBA" id="ARBA00022840"/>
    </source>
</evidence>
<feature type="domain" description="ABC transporter" evidence="5">
    <location>
        <begin position="7"/>
        <end position="232"/>
    </location>
</feature>
<keyword evidence="3" id="KW-0547">Nucleotide-binding</keyword>
<keyword evidence="7" id="KW-1185">Reference proteome</keyword>
<dbReference type="PANTHER" id="PTHR43335">
    <property type="entry name" value="ABC TRANSPORTER, ATP-BINDING PROTEIN"/>
    <property type="match status" value="1"/>
</dbReference>
<reference evidence="6" key="1">
    <citation type="submission" date="2021-07" db="EMBL/GenBank/DDBJ databases">
        <title>Candidatus Kaistella beijingensis sp. nov. isolated from a municipal wastewater treatment plant is involved in sludge foaming.</title>
        <authorList>
            <person name="Song Y."/>
            <person name="Liu S.-J."/>
        </authorList>
    </citation>
    <scope>NUCLEOTIDE SEQUENCE</scope>
    <source>
        <strain evidence="6">DSM 43998</strain>
    </source>
</reference>
<evidence type="ECO:0000313" key="7">
    <source>
        <dbReference type="Proteomes" id="UP000887023"/>
    </source>
</evidence>
<dbReference type="PROSITE" id="PS50893">
    <property type="entry name" value="ABC_TRANSPORTER_2"/>
    <property type="match status" value="1"/>
</dbReference>
<dbReference type="EMBL" id="CP079105">
    <property type="protein sequence ID" value="QXQ14669.1"/>
    <property type="molecule type" value="Genomic_DNA"/>
</dbReference>
<keyword evidence="2" id="KW-0813">Transport</keyword>
<dbReference type="Proteomes" id="UP000887023">
    <property type="component" value="Chromosome"/>
</dbReference>
<gene>
    <name evidence="6" type="ORF">KV203_04495</name>
</gene>
<proteinExistence type="inferred from homology"/>
<dbReference type="Gene3D" id="3.40.50.300">
    <property type="entry name" value="P-loop containing nucleotide triphosphate hydrolases"/>
    <property type="match status" value="1"/>
</dbReference>
<dbReference type="InterPro" id="IPR003593">
    <property type="entry name" value="AAA+_ATPase"/>
</dbReference>
<dbReference type="InterPro" id="IPR027417">
    <property type="entry name" value="P-loop_NTPase"/>
</dbReference>
<dbReference type="SMART" id="SM00382">
    <property type="entry name" value="AAA"/>
    <property type="match status" value="1"/>
</dbReference>
<dbReference type="SUPFAM" id="SSF52540">
    <property type="entry name" value="P-loop containing nucleoside triphosphate hydrolases"/>
    <property type="match status" value="1"/>
</dbReference>
<evidence type="ECO:0000256" key="2">
    <source>
        <dbReference type="ARBA" id="ARBA00022448"/>
    </source>
</evidence>
<sequence>MNTGLSIRVRGLTKHAGTTAVVDGVDFDAVPGAVTALVGPPGCGSTPILRMLLGLVEPTSGTAEIGGRRYHELDRPLLRVGAVLDRPCIHPARSPRDHLRILTTAGGVDPRRIGDVLTLTGLGAVADRPARNLPPELAARLDLAAALLGDPGVLVLDSPARRFDPAGLAWLTGHLREFAAAGGTVLLTGSTLHELGPLPDRLVLLNGGICVYRAPIVQLRRTHPDRIMVASSDPARLATALAAQALPDAVVAPDGRLAVAGAQPGQVAVIAASAAVALHSMVPAPTDLDQVCSGLIRSGVRC</sequence>
<evidence type="ECO:0000256" key="3">
    <source>
        <dbReference type="ARBA" id="ARBA00022741"/>
    </source>
</evidence>
<comment type="similarity">
    <text evidence="1">Belongs to the ABC transporter superfamily.</text>
</comment>
<dbReference type="PANTHER" id="PTHR43335:SF4">
    <property type="entry name" value="ABC TRANSPORTER, ATP-BINDING PROTEIN"/>
    <property type="match status" value="1"/>
</dbReference>
<dbReference type="Pfam" id="PF00005">
    <property type="entry name" value="ABC_tran"/>
    <property type="match status" value="1"/>
</dbReference>